<feature type="compositionally biased region" description="Basic and acidic residues" evidence="2">
    <location>
        <begin position="409"/>
        <end position="422"/>
    </location>
</feature>
<dbReference type="InterPro" id="IPR013087">
    <property type="entry name" value="Znf_C2H2_type"/>
</dbReference>
<keyword evidence="6" id="KW-1185">Reference proteome</keyword>
<dbReference type="Pfam" id="PF00651">
    <property type="entry name" value="BTB"/>
    <property type="match status" value="1"/>
</dbReference>
<feature type="region of interest" description="Disordered" evidence="2">
    <location>
        <begin position="318"/>
        <end position="438"/>
    </location>
</feature>
<feature type="domain" description="C2H2-type" evidence="4">
    <location>
        <begin position="444"/>
        <end position="471"/>
    </location>
</feature>
<keyword evidence="1" id="KW-0479">Metal-binding</keyword>
<feature type="compositionally biased region" description="Acidic residues" evidence="2">
    <location>
        <begin position="363"/>
        <end position="374"/>
    </location>
</feature>
<evidence type="ECO:0000313" key="5">
    <source>
        <dbReference type="EMBL" id="KAK1156943.1"/>
    </source>
</evidence>
<evidence type="ECO:0000256" key="2">
    <source>
        <dbReference type="SAM" id="MobiDB-lite"/>
    </source>
</evidence>
<dbReference type="EMBL" id="JAGXEW010000026">
    <property type="protein sequence ID" value="KAK1156943.1"/>
    <property type="molecule type" value="Genomic_DNA"/>
</dbReference>
<dbReference type="InterPro" id="IPR011333">
    <property type="entry name" value="SKP1/BTB/POZ_sf"/>
</dbReference>
<evidence type="ECO:0000256" key="1">
    <source>
        <dbReference type="PROSITE-ProRule" id="PRU00042"/>
    </source>
</evidence>
<dbReference type="SUPFAM" id="SSF57667">
    <property type="entry name" value="beta-beta-alpha zinc fingers"/>
    <property type="match status" value="1"/>
</dbReference>
<evidence type="ECO:0000259" key="3">
    <source>
        <dbReference type="PROSITE" id="PS50097"/>
    </source>
</evidence>
<keyword evidence="1" id="KW-0863">Zinc-finger</keyword>
<feature type="domain" description="BTB" evidence="3">
    <location>
        <begin position="165"/>
        <end position="232"/>
    </location>
</feature>
<dbReference type="InterPro" id="IPR036236">
    <property type="entry name" value="Znf_C2H2_sf"/>
</dbReference>
<keyword evidence="1" id="KW-0862">Zinc</keyword>
<dbReference type="PROSITE" id="PS50157">
    <property type="entry name" value="ZINC_FINGER_C2H2_2"/>
    <property type="match status" value="1"/>
</dbReference>
<name>A0AAD8CWU3_ACIOX</name>
<gene>
    <name evidence="5" type="primary">ZBTB7A</name>
    <name evidence="5" type="ORF">AOXY_G24496</name>
</gene>
<dbReference type="SUPFAM" id="SSF54695">
    <property type="entry name" value="POZ domain"/>
    <property type="match status" value="1"/>
</dbReference>
<evidence type="ECO:0000259" key="4">
    <source>
        <dbReference type="PROSITE" id="PS50157"/>
    </source>
</evidence>
<reference evidence="5" key="1">
    <citation type="submission" date="2022-02" db="EMBL/GenBank/DDBJ databases">
        <title>Atlantic sturgeon de novo genome assembly.</title>
        <authorList>
            <person name="Stock M."/>
            <person name="Klopp C."/>
            <person name="Guiguen Y."/>
            <person name="Cabau C."/>
            <person name="Parinello H."/>
            <person name="Santidrian Yebra-Pimentel E."/>
            <person name="Kuhl H."/>
            <person name="Dirks R.P."/>
            <person name="Guessner J."/>
            <person name="Wuertz S."/>
            <person name="Du K."/>
            <person name="Schartl M."/>
        </authorList>
    </citation>
    <scope>NUCLEOTIDE SEQUENCE</scope>
    <source>
        <strain evidence="5">STURGEONOMICS-FGT-2020</strain>
        <tissue evidence="5">Whole blood</tissue>
    </source>
</reference>
<protein>
    <submittedName>
        <fullName evidence="5">Zinc finger and BTB domain-containing protein 7A-like</fullName>
    </submittedName>
</protein>
<dbReference type="InterPro" id="IPR000210">
    <property type="entry name" value="BTB/POZ_dom"/>
</dbReference>
<dbReference type="Gene3D" id="3.30.710.10">
    <property type="entry name" value="Potassium Channel Kv1.1, Chain A"/>
    <property type="match status" value="1"/>
</dbReference>
<feature type="non-terminal residue" evidence="5">
    <location>
        <position position="472"/>
    </location>
</feature>
<dbReference type="AlphaFoldDB" id="A0AAD8CWU3"/>
<feature type="compositionally biased region" description="Gly residues" evidence="2">
    <location>
        <begin position="423"/>
        <end position="433"/>
    </location>
</feature>
<proteinExistence type="predicted"/>
<accession>A0AAD8CWU3</accession>
<dbReference type="GO" id="GO:0008270">
    <property type="term" value="F:zinc ion binding"/>
    <property type="evidence" value="ECO:0007669"/>
    <property type="project" value="UniProtKB-KW"/>
</dbReference>
<dbReference type="Gene3D" id="3.30.160.60">
    <property type="entry name" value="Classic Zinc Finger"/>
    <property type="match status" value="1"/>
</dbReference>
<comment type="caution">
    <text evidence="5">The sequence shown here is derived from an EMBL/GenBank/DDBJ whole genome shotgun (WGS) entry which is preliminary data.</text>
</comment>
<dbReference type="PROSITE" id="PS50097">
    <property type="entry name" value="BTB"/>
    <property type="match status" value="1"/>
</dbReference>
<dbReference type="Proteomes" id="UP001230051">
    <property type="component" value="Unassembled WGS sequence"/>
</dbReference>
<sequence length="472" mass="49896">MGQDGSQSLPEILLLPRRLGVKYEALLALDPGGFGRGGLLASPLVRDRPRPAKRGVEQKDLRLVGADRERESERAEDSSEILEQLSNYRKPDGAGLAAEGRTQGRGSTAAREAVIGGSAAGWWKMSAGGSGGAAAEEGPIGIPFPDHSSEILGGLNEQRLSGALCDLLLVAQGCEFPAHRSVLAACSPYFHKLFTSGAAADRQSVYGIDFVSPGALASLLDFAYTATLTLNATNVGEVLSAARLLEIRPVREVCCHLLETKVLSTQGCDAALGRGEEGAEGSSRQTHPPGDSVDQGNWLRAREYLEFFQSCGSHWSSSCSTPELGDPGHRNGGGAGASQSNGSTAPSEHHSPLGMPQHPSLAGEEEEVEVEEGGEGDRKRRGRRKRNEGGDPLAWAASGAFQPSQNGHYSEEYRERLSRGEGGRGCAGGPGVGGEKKMRSKAFQKCPICSKVIQGAGKLPRHIRTHTGEKPY</sequence>
<feature type="compositionally biased region" description="Basic and acidic residues" evidence="2">
    <location>
        <begin position="45"/>
        <end position="77"/>
    </location>
</feature>
<feature type="region of interest" description="Disordered" evidence="2">
    <location>
        <begin position="38"/>
        <end position="80"/>
    </location>
</feature>
<dbReference type="PANTHER" id="PTHR46105">
    <property type="entry name" value="AGAP004733-PA"/>
    <property type="match status" value="1"/>
</dbReference>
<dbReference type="InterPro" id="IPR050457">
    <property type="entry name" value="ZnFinger_BTB_dom_contain"/>
</dbReference>
<dbReference type="PROSITE" id="PS00028">
    <property type="entry name" value="ZINC_FINGER_C2H2_1"/>
    <property type="match status" value="1"/>
</dbReference>
<evidence type="ECO:0000313" key="6">
    <source>
        <dbReference type="Proteomes" id="UP001230051"/>
    </source>
</evidence>
<dbReference type="SMART" id="SM00225">
    <property type="entry name" value="BTB"/>
    <property type="match status" value="1"/>
</dbReference>
<feature type="region of interest" description="Disordered" evidence="2">
    <location>
        <begin position="273"/>
        <end position="295"/>
    </location>
</feature>
<dbReference type="PANTHER" id="PTHR46105:SF6">
    <property type="entry name" value="ZINC FINGER AND BTB DOMAIN-CONTAINING PROTEIN 7A"/>
    <property type="match status" value="1"/>
</dbReference>
<dbReference type="GO" id="GO:0000981">
    <property type="term" value="F:DNA-binding transcription factor activity, RNA polymerase II-specific"/>
    <property type="evidence" value="ECO:0007669"/>
    <property type="project" value="TreeGrafter"/>
</dbReference>
<organism evidence="5 6">
    <name type="scientific">Acipenser oxyrinchus oxyrinchus</name>
    <dbReference type="NCBI Taxonomy" id="40147"/>
    <lineage>
        <taxon>Eukaryota</taxon>
        <taxon>Metazoa</taxon>
        <taxon>Chordata</taxon>
        <taxon>Craniata</taxon>
        <taxon>Vertebrata</taxon>
        <taxon>Euteleostomi</taxon>
        <taxon>Actinopterygii</taxon>
        <taxon>Chondrostei</taxon>
        <taxon>Acipenseriformes</taxon>
        <taxon>Acipenseridae</taxon>
        <taxon>Acipenser</taxon>
    </lineage>
</organism>
<dbReference type="GO" id="GO:0000978">
    <property type="term" value="F:RNA polymerase II cis-regulatory region sequence-specific DNA binding"/>
    <property type="evidence" value="ECO:0007669"/>
    <property type="project" value="TreeGrafter"/>
</dbReference>